<evidence type="ECO:0000313" key="2">
    <source>
        <dbReference type="EMBL" id="MBB4284817.1"/>
    </source>
</evidence>
<proteinExistence type="predicted"/>
<dbReference type="RefSeq" id="WP_221236967.1">
    <property type="nucleotide sequence ID" value="NZ_JACIGI010000003.1"/>
</dbReference>
<dbReference type="AlphaFoldDB" id="A0A7W6RYC5"/>
<keyword evidence="3" id="KW-1185">Reference proteome</keyword>
<dbReference type="Proteomes" id="UP000555728">
    <property type="component" value="Unassembled WGS sequence"/>
</dbReference>
<sequence>MTDDDKGHGRPEERTVTVCRAVAGWAGDRRFPGELRLPDAAPRLQVDRPTEVKDQT</sequence>
<evidence type="ECO:0000313" key="3">
    <source>
        <dbReference type="Proteomes" id="UP000555728"/>
    </source>
</evidence>
<dbReference type="EMBL" id="JACIGI010000003">
    <property type="protein sequence ID" value="MBB4284817.1"/>
    <property type="molecule type" value="Genomic_DNA"/>
</dbReference>
<feature type="region of interest" description="Disordered" evidence="1">
    <location>
        <begin position="30"/>
        <end position="56"/>
    </location>
</feature>
<protein>
    <submittedName>
        <fullName evidence="2">Uncharacterized protein</fullName>
    </submittedName>
</protein>
<name>A0A7W6RYC5_9PROT</name>
<evidence type="ECO:0000256" key="1">
    <source>
        <dbReference type="SAM" id="MobiDB-lite"/>
    </source>
</evidence>
<feature type="compositionally biased region" description="Basic and acidic residues" evidence="1">
    <location>
        <begin position="45"/>
        <end position="56"/>
    </location>
</feature>
<reference evidence="2 3" key="1">
    <citation type="submission" date="2020-08" db="EMBL/GenBank/DDBJ databases">
        <title>Genome sequencing of Purple Non-Sulfur Bacteria from various extreme environments.</title>
        <authorList>
            <person name="Mayer M."/>
        </authorList>
    </citation>
    <scope>NUCLEOTIDE SEQUENCE [LARGE SCALE GENOMIC DNA]</scope>
    <source>
        <strain evidence="2 3">JA135</strain>
    </source>
</reference>
<gene>
    <name evidence="2" type="ORF">GGD88_000528</name>
</gene>
<accession>A0A7W6RYC5</accession>
<organism evidence="2 3">
    <name type="scientific">Roseospira goensis</name>
    <dbReference type="NCBI Taxonomy" id="391922"/>
    <lineage>
        <taxon>Bacteria</taxon>
        <taxon>Pseudomonadati</taxon>
        <taxon>Pseudomonadota</taxon>
        <taxon>Alphaproteobacteria</taxon>
        <taxon>Rhodospirillales</taxon>
        <taxon>Rhodospirillaceae</taxon>
        <taxon>Roseospira</taxon>
    </lineage>
</organism>
<comment type="caution">
    <text evidence="2">The sequence shown here is derived from an EMBL/GenBank/DDBJ whole genome shotgun (WGS) entry which is preliminary data.</text>
</comment>